<keyword evidence="3" id="KW-1185">Reference proteome</keyword>
<evidence type="ECO:0000256" key="1">
    <source>
        <dbReference type="SAM" id="MobiDB-lite"/>
    </source>
</evidence>
<comment type="caution">
    <text evidence="2">The sequence shown here is derived from an EMBL/GenBank/DDBJ whole genome shotgun (WGS) entry which is preliminary data.</text>
</comment>
<name>A0A364L6L9_TALAM</name>
<evidence type="ECO:0000313" key="2">
    <source>
        <dbReference type="EMBL" id="RAO71429.1"/>
    </source>
</evidence>
<protein>
    <submittedName>
        <fullName evidence="2">Uncharacterized protein</fullName>
    </submittedName>
</protein>
<dbReference type="EMBL" id="MIKG01000015">
    <property type="protein sequence ID" value="RAO71429.1"/>
    <property type="molecule type" value="Genomic_DNA"/>
</dbReference>
<dbReference type="Proteomes" id="UP000249363">
    <property type="component" value="Unassembled WGS sequence"/>
</dbReference>
<gene>
    <name evidence="2" type="ORF">BHQ10_007441</name>
</gene>
<reference evidence="2 3" key="1">
    <citation type="journal article" date="2017" name="Biotechnol. Biofuels">
        <title>Differential beta-glucosidase expression as a function of carbon source availability in Talaromyces amestolkiae: a genomic and proteomic approach.</title>
        <authorList>
            <person name="de Eugenio L.I."/>
            <person name="Mendez-Liter J.A."/>
            <person name="Nieto-Dominguez M."/>
            <person name="Alonso L."/>
            <person name="Gil-Munoz J."/>
            <person name="Barriuso J."/>
            <person name="Prieto A."/>
            <person name="Martinez M.J."/>
        </authorList>
    </citation>
    <scope>NUCLEOTIDE SEQUENCE [LARGE SCALE GENOMIC DNA]</scope>
    <source>
        <strain evidence="2 3">CIB</strain>
    </source>
</reference>
<accession>A0A364L6L9</accession>
<organism evidence="2 3">
    <name type="scientific">Talaromyces amestolkiae</name>
    <dbReference type="NCBI Taxonomy" id="1196081"/>
    <lineage>
        <taxon>Eukaryota</taxon>
        <taxon>Fungi</taxon>
        <taxon>Dikarya</taxon>
        <taxon>Ascomycota</taxon>
        <taxon>Pezizomycotina</taxon>
        <taxon>Eurotiomycetes</taxon>
        <taxon>Eurotiomycetidae</taxon>
        <taxon>Eurotiales</taxon>
        <taxon>Trichocomaceae</taxon>
        <taxon>Talaromyces</taxon>
        <taxon>Talaromyces sect. Talaromyces</taxon>
    </lineage>
</organism>
<dbReference type="RefSeq" id="XP_040735944.1">
    <property type="nucleotide sequence ID" value="XM_040880137.1"/>
</dbReference>
<evidence type="ECO:0000313" key="3">
    <source>
        <dbReference type="Proteomes" id="UP000249363"/>
    </source>
</evidence>
<proteinExistence type="predicted"/>
<dbReference type="AlphaFoldDB" id="A0A364L6L9"/>
<feature type="compositionally biased region" description="Polar residues" evidence="1">
    <location>
        <begin position="84"/>
        <end position="94"/>
    </location>
</feature>
<sequence length="272" mass="30107">MDANSNDTQVSNASQGEISGANAQLFDETMMAAVENIVEAAVEKAVNKTVKEFMGDVMMDTVDEIVNIAVQKAIEEISGRSGGLQPSSSSAQNNHRGRSIHIKRDPDADNSLADELNSPVVDEVRPGCKFRIYGESGGWHILGVNEMSNLTLESIYMASMPSVFYEWQYDLKDDYACFYNNAMEVYLQAADCGSEEGLMTVGSGDHHNQFYTTQDIGTGKRTLKCMYPGVDGVTEHLDAVEIRDDGEGRLVPVHYRKPVAKLMWKFKQVKKE</sequence>
<feature type="region of interest" description="Disordered" evidence="1">
    <location>
        <begin position="79"/>
        <end position="115"/>
    </location>
</feature>
<dbReference type="GeneID" id="63796656"/>